<sequence>IPYDNFIKHPLEVKLIEVDTEQWLDRLKTSIKEEIYQPSPITICEVPKGKGLIRPGGHLCINDRIVYTACVGACFTHIYRHLDNARNIDYSYCFSKNPYQEKWLSPAFNGWVKFREKSLEILKEGYPYVIFVDIAAYYENINILILMSDLVQIGCDKIVTKQLSSCLNRWAQVTGSGVPQGYSPSNILAKLYLNSVDQKLRDFGYVHVRYVDDLRIFCHSKVEANRTLMDLIKLFRKRGLNVQSEKLKVFRFDKAKEKIQGIEPIIRNANEHIIREAMKISGEDNPYFTITKAEEIIPIDIDNPSAEIIRDTFTAHFIDSDDFDKTLFRYLLKRLGKRKDDLALGYCKSALINHAQETRYIIDYFGAIGASGEMLIEISAFLYSEEAIYDYQKFLIYEWLLKNDFINDDFIIIARSLAFDNNLPIYLRCICKIYLGKFGTFSDLEQLEDSYSTCTDTFEQSVIICALTRIESSRRNAFLSRVSGDGEMNKRAVDLVKSGKALN</sequence>
<dbReference type="PROSITE" id="PS50878">
    <property type="entry name" value="RT_POL"/>
    <property type="match status" value="1"/>
</dbReference>
<dbReference type="InterPro" id="IPR000477">
    <property type="entry name" value="RT_dom"/>
</dbReference>
<dbReference type="CDD" id="cd01646">
    <property type="entry name" value="RT_Bac_retron_I"/>
    <property type="match status" value="1"/>
</dbReference>
<name>A0A0F9CHW6_9ZZZZ</name>
<protein>
    <recommendedName>
        <fullName evidence="1">Reverse transcriptase domain-containing protein</fullName>
    </recommendedName>
</protein>
<organism evidence="2">
    <name type="scientific">marine sediment metagenome</name>
    <dbReference type="NCBI Taxonomy" id="412755"/>
    <lineage>
        <taxon>unclassified sequences</taxon>
        <taxon>metagenomes</taxon>
        <taxon>ecological metagenomes</taxon>
    </lineage>
</organism>
<evidence type="ECO:0000313" key="2">
    <source>
        <dbReference type="EMBL" id="KKL26032.1"/>
    </source>
</evidence>
<dbReference type="InterPro" id="IPR051083">
    <property type="entry name" value="GrpII_Intron_Splice-Mob/Def"/>
</dbReference>
<evidence type="ECO:0000259" key="1">
    <source>
        <dbReference type="PROSITE" id="PS50878"/>
    </source>
</evidence>
<proteinExistence type="predicted"/>
<dbReference type="EMBL" id="LAZR01035990">
    <property type="protein sequence ID" value="KKL26032.1"/>
    <property type="molecule type" value="Genomic_DNA"/>
</dbReference>
<comment type="caution">
    <text evidence="2">The sequence shown here is derived from an EMBL/GenBank/DDBJ whole genome shotgun (WGS) entry which is preliminary data.</text>
</comment>
<dbReference type="PANTHER" id="PTHR34047">
    <property type="entry name" value="NUCLEAR INTRON MATURASE 1, MITOCHONDRIAL-RELATED"/>
    <property type="match status" value="1"/>
</dbReference>
<dbReference type="SUPFAM" id="SSF56672">
    <property type="entry name" value="DNA/RNA polymerases"/>
    <property type="match status" value="1"/>
</dbReference>
<feature type="non-terminal residue" evidence="2">
    <location>
        <position position="1"/>
    </location>
</feature>
<accession>A0A0F9CHW6</accession>
<dbReference type="Gene3D" id="3.30.70.270">
    <property type="match status" value="1"/>
</dbReference>
<dbReference type="InterPro" id="IPR043502">
    <property type="entry name" value="DNA/RNA_pol_sf"/>
</dbReference>
<dbReference type="Pfam" id="PF00078">
    <property type="entry name" value="RVT_1"/>
    <property type="match status" value="1"/>
</dbReference>
<dbReference type="PANTHER" id="PTHR34047:SF8">
    <property type="entry name" value="PROTEIN YKFC"/>
    <property type="match status" value="1"/>
</dbReference>
<gene>
    <name evidence="2" type="ORF">LCGC14_2399350</name>
</gene>
<reference evidence="2" key="1">
    <citation type="journal article" date="2015" name="Nature">
        <title>Complex archaea that bridge the gap between prokaryotes and eukaryotes.</title>
        <authorList>
            <person name="Spang A."/>
            <person name="Saw J.H."/>
            <person name="Jorgensen S.L."/>
            <person name="Zaremba-Niedzwiedzka K."/>
            <person name="Martijn J."/>
            <person name="Lind A.E."/>
            <person name="van Eijk R."/>
            <person name="Schleper C."/>
            <person name="Guy L."/>
            <person name="Ettema T.J."/>
        </authorList>
    </citation>
    <scope>NUCLEOTIDE SEQUENCE</scope>
</reference>
<dbReference type="InterPro" id="IPR043128">
    <property type="entry name" value="Rev_trsase/Diguanyl_cyclase"/>
</dbReference>
<feature type="domain" description="Reverse transcriptase" evidence="1">
    <location>
        <begin position="1"/>
        <end position="264"/>
    </location>
</feature>
<dbReference type="AlphaFoldDB" id="A0A0F9CHW6"/>